<dbReference type="InterPro" id="IPR009080">
    <property type="entry name" value="tRNAsynth_Ia_anticodon-bd"/>
</dbReference>
<keyword evidence="5" id="KW-0648">Protein biosynthesis</keyword>
<dbReference type="PANTHER" id="PTHR11946">
    <property type="entry name" value="VALYL-TRNA SYNTHETASES"/>
    <property type="match status" value="1"/>
</dbReference>
<dbReference type="Gene3D" id="1.10.730.10">
    <property type="entry name" value="Isoleucyl-tRNA Synthetase, Domain 1"/>
    <property type="match status" value="1"/>
</dbReference>
<evidence type="ECO:0000256" key="3">
    <source>
        <dbReference type="ARBA" id="ARBA00022741"/>
    </source>
</evidence>
<feature type="domain" description="Methionyl/Valyl/Leucyl/Isoleucyl-tRNA synthetase anticodon-binding" evidence="9">
    <location>
        <begin position="30"/>
        <end position="137"/>
    </location>
</feature>
<dbReference type="Proteomes" id="UP000176648">
    <property type="component" value="Unassembled WGS sequence"/>
</dbReference>
<dbReference type="GO" id="GO:0005524">
    <property type="term" value="F:ATP binding"/>
    <property type="evidence" value="ECO:0007669"/>
    <property type="project" value="UniProtKB-KW"/>
</dbReference>
<dbReference type="SUPFAM" id="SSF47323">
    <property type="entry name" value="Anticodon-binding domain of a subclass of class I aminoacyl-tRNA synthetases"/>
    <property type="match status" value="1"/>
</dbReference>
<protein>
    <recommendedName>
        <fullName evidence="1">valine--tRNA ligase</fullName>
        <ecNumber evidence="1">6.1.1.9</ecNumber>
    </recommendedName>
    <alternativeName>
        <fullName evidence="7">Valyl-tRNA synthetase</fullName>
    </alternativeName>
</protein>
<accession>A0A1G2C5Z5</accession>
<dbReference type="GO" id="GO:0006438">
    <property type="term" value="P:valyl-tRNA aminoacylation"/>
    <property type="evidence" value="ECO:0007669"/>
    <property type="project" value="InterPro"/>
</dbReference>
<gene>
    <name evidence="10" type="ORF">A2122_00050</name>
</gene>
<sequence>MNSPSQILGKTWEGKPAKLSTKDKKNIAGAKKMKAAVAKHIEKFEFHLAAEKAYHYFWHTFADKIIEETKLRLQNGTPEEKAAAYSGLETILRESLKMLHPFMPFITEEIYQKLPPSLISKETNEGKRTKLLLVEKW</sequence>
<dbReference type="PANTHER" id="PTHR11946:SF93">
    <property type="entry name" value="VALINE--TRNA LIGASE, CHLOROPLASTIC_MITOCHONDRIAL 2"/>
    <property type="match status" value="1"/>
</dbReference>
<evidence type="ECO:0000313" key="11">
    <source>
        <dbReference type="Proteomes" id="UP000176648"/>
    </source>
</evidence>
<evidence type="ECO:0000256" key="1">
    <source>
        <dbReference type="ARBA" id="ARBA00013169"/>
    </source>
</evidence>
<dbReference type="InterPro" id="IPR013155">
    <property type="entry name" value="M/V/L/I-tRNA-synth_anticd-bd"/>
</dbReference>
<dbReference type="Pfam" id="PF08264">
    <property type="entry name" value="Anticodon_1"/>
    <property type="match status" value="1"/>
</dbReference>
<proteinExistence type="predicted"/>
<dbReference type="InterPro" id="IPR002303">
    <property type="entry name" value="Valyl-tRNA_ligase"/>
</dbReference>
<keyword evidence="2" id="KW-0436">Ligase</keyword>
<comment type="catalytic activity">
    <reaction evidence="8">
        <text>tRNA(Val) + L-valine + ATP = L-valyl-tRNA(Val) + AMP + diphosphate</text>
        <dbReference type="Rhea" id="RHEA:10704"/>
        <dbReference type="Rhea" id="RHEA-COMP:9672"/>
        <dbReference type="Rhea" id="RHEA-COMP:9708"/>
        <dbReference type="ChEBI" id="CHEBI:30616"/>
        <dbReference type="ChEBI" id="CHEBI:33019"/>
        <dbReference type="ChEBI" id="CHEBI:57762"/>
        <dbReference type="ChEBI" id="CHEBI:78442"/>
        <dbReference type="ChEBI" id="CHEBI:78537"/>
        <dbReference type="ChEBI" id="CHEBI:456215"/>
        <dbReference type="EC" id="6.1.1.9"/>
    </reaction>
</comment>
<dbReference type="CDD" id="cd07962">
    <property type="entry name" value="Anticodon_Ia_Val"/>
    <property type="match status" value="1"/>
</dbReference>
<evidence type="ECO:0000256" key="2">
    <source>
        <dbReference type="ARBA" id="ARBA00022598"/>
    </source>
</evidence>
<name>A0A1G2C5Z5_9BACT</name>
<evidence type="ECO:0000259" key="9">
    <source>
        <dbReference type="Pfam" id="PF08264"/>
    </source>
</evidence>
<evidence type="ECO:0000256" key="8">
    <source>
        <dbReference type="ARBA" id="ARBA00047552"/>
    </source>
</evidence>
<dbReference type="InterPro" id="IPR033705">
    <property type="entry name" value="Anticodon_Ia_Val"/>
</dbReference>
<comment type="caution">
    <text evidence="10">The sequence shown here is derived from an EMBL/GenBank/DDBJ whole genome shotgun (WGS) entry which is preliminary data.</text>
</comment>
<dbReference type="GO" id="GO:0004832">
    <property type="term" value="F:valine-tRNA ligase activity"/>
    <property type="evidence" value="ECO:0007669"/>
    <property type="project" value="UniProtKB-EC"/>
</dbReference>
<organism evidence="10 11">
    <name type="scientific">Candidatus Liptonbacteria bacterium GWB1_49_6</name>
    <dbReference type="NCBI Taxonomy" id="1798644"/>
    <lineage>
        <taxon>Bacteria</taxon>
        <taxon>Candidatus Liptoniibacteriota</taxon>
    </lineage>
</organism>
<dbReference type="AlphaFoldDB" id="A0A1G2C5Z5"/>
<keyword evidence="6" id="KW-0030">Aminoacyl-tRNA synthetase</keyword>
<evidence type="ECO:0000256" key="7">
    <source>
        <dbReference type="ARBA" id="ARBA00029936"/>
    </source>
</evidence>
<evidence type="ECO:0000256" key="6">
    <source>
        <dbReference type="ARBA" id="ARBA00023146"/>
    </source>
</evidence>
<dbReference type="STRING" id="1798644.A2122_00050"/>
<keyword evidence="3" id="KW-0547">Nucleotide-binding</keyword>
<dbReference type="GO" id="GO:0005829">
    <property type="term" value="C:cytosol"/>
    <property type="evidence" value="ECO:0007669"/>
    <property type="project" value="TreeGrafter"/>
</dbReference>
<evidence type="ECO:0000256" key="4">
    <source>
        <dbReference type="ARBA" id="ARBA00022840"/>
    </source>
</evidence>
<evidence type="ECO:0000313" key="10">
    <source>
        <dbReference type="EMBL" id="OGY96823.1"/>
    </source>
</evidence>
<dbReference type="EMBL" id="MHKU01000020">
    <property type="protein sequence ID" value="OGY96823.1"/>
    <property type="molecule type" value="Genomic_DNA"/>
</dbReference>
<evidence type="ECO:0000256" key="5">
    <source>
        <dbReference type="ARBA" id="ARBA00022917"/>
    </source>
</evidence>
<keyword evidence="4" id="KW-0067">ATP-binding</keyword>
<reference evidence="10 11" key="1">
    <citation type="journal article" date="2016" name="Nat. Commun.">
        <title>Thousands of microbial genomes shed light on interconnected biogeochemical processes in an aquifer system.</title>
        <authorList>
            <person name="Anantharaman K."/>
            <person name="Brown C.T."/>
            <person name="Hug L.A."/>
            <person name="Sharon I."/>
            <person name="Castelle C.J."/>
            <person name="Probst A.J."/>
            <person name="Thomas B.C."/>
            <person name="Singh A."/>
            <person name="Wilkins M.J."/>
            <person name="Karaoz U."/>
            <person name="Brodie E.L."/>
            <person name="Williams K.H."/>
            <person name="Hubbard S.S."/>
            <person name="Banfield J.F."/>
        </authorList>
    </citation>
    <scope>NUCLEOTIDE SEQUENCE [LARGE SCALE GENOMIC DNA]</scope>
</reference>
<dbReference type="EC" id="6.1.1.9" evidence="1"/>